<feature type="transmembrane region" description="Helical" evidence="5">
    <location>
        <begin position="72"/>
        <end position="90"/>
    </location>
</feature>
<dbReference type="Proteomes" id="UP000050454">
    <property type="component" value="Unassembled WGS sequence"/>
</dbReference>
<feature type="domain" description="Histidine kinase" evidence="6">
    <location>
        <begin position="197"/>
        <end position="435"/>
    </location>
</feature>
<dbReference type="EC" id="2.7.13.3" evidence="2"/>
<reference evidence="7 8" key="1">
    <citation type="submission" date="2015-07" db="EMBL/GenBank/DDBJ databases">
        <title>The draft genome sequence of Leadbetterella sp. JN14-9.</title>
        <authorList>
            <person name="Liu Y."/>
            <person name="Du J."/>
            <person name="Shao Z."/>
        </authorList>
    </citation>
    <scope>NUCLEOTIDE SEQUENCE [LARGE SCALE GENOMIC DNA]</scope>
    <source>
        <strain evidence="7 8">JN14-9</strain>
    </source>
</reference>
<dbReference type="PANTHER" id="PTHR43065:SF42">
    <property type="entry name" value="TWO-COMPONENT SENSOR PPRA"/>
    <property type="match status" value="1"/>
</dbReference>
<dbReference type="Gene3D" id="3.30.565.10">
    <property type="entry name" value="Histidine kinase-like ATPase, C-terminal domain"/>
    <property type="match status" value="1"/>
</dbReference>
<dbReference type="InterPro" id="IPR036890">
    <property type="entry name" value="HATPase_C_sf"/>
</dbReference>
<dbReference type="EMBL" id="LGTQ01000010">
    <property type="protein sequence ID" value="KPM47713.1"/>
    <property type="molecule type" value="Genomic_DNA"/>
</dbReference>
<dbReference type="AlphaFoldDB" id="A0A0P7BRW3"/>
<keyword evidence="8" id="KW-1185">Reference proteome</keyword>
<proteinExistence type="predicted"/>
<evidence type="ECO:0000259" key="6">
    <source>
        <dbReference type="PROSITE" id="PS50109"/>
    </source>
</evidence>
<dbReference type="CDD" id="cd00082">
    <property type="entry name" value="HisKA"/>
    <property type="match status" value="1"/>
</dbReference>
<comment type="caution">
    <text evidence="7">The sequence shown here is derived from an EMBL/GenBank/DDBJ whole genome shotgun (WGS) entry which is preliminary data.</text>
</comment>
<dbReference type="Pfam" id="PF02518">
    <property type="entry name" value="HATPase_c"/>
    <property type="match status" value="1"/>
</dbReference>
<dbReference type="SUPFAM" id="SSF47384">
    <property type="entry name" value="Homodimeric domain of signal transducing histidine kinase"/>
    <property type="match status" value="1"/>
</dbReference>
<dbReference type="InterPro" id="IPR004358">
    <property type="entry name" value="Sig_transdc_His_kin-like_C"/>
</dbReference>
<dbReference type="InterPro" id="IPR003661">
    <property type="entry name" value="HisK_dim/P_dom"/>
</dbReference>
<dbReference type="InterPro" id="IPR036097">
    <property type="entry name" value="HisK_dim/P_sf"/>
</dbReference>
<sequence>MISLNIIMKYLLNKDTDASLFEISRILRIGVFVLMGVSFVIPDQYDIGIRIAWLLIIGYIAYILFQYKENRMARDLMVAIVPFALIDTILDFTKDWFPEFWNEYNSYLDLLQLGAIVWIIAYWFNISRQQRNIKKEEEKRRLIEEENHQLEDMVKERTRELEDQKNSLQEALVNLKSTQNQLIQSEKLASLGELTAGIAHEIQNPLNFVNNFSEINGELLTELKEEISKGNQEEIDFILKDLVENEEKIAYHGKRADAIVKSMLQHSRRTEGDFEPTDINTLADEYLRLAYHGLRAKDKSFNANFSTELAEDIPLLKVKQQDIGRVILNLINNAFYAVNERRSSGDADYKPEVKVITRNQKNWVEIEVKDNGTGIPDQVKSKIFQPFFTSKPAGQGTGLGLSLSYDIITAGHKGKLSMKSKEGAGTSFIIQLPKE</sequence>
<accession>A0A0P7BRW3</accession>
<evidence type="ECO:0000256" key="5">
    <source>
        <dbReference type="SAM" id="Phobius"/>
    </source>
</evidence>
<evidence type="ECO:0000256" key="2">
    <source>
        <dbReference type="ARBA" id="ARBA00012438"/>
    </source>
</evidence>
<name>A0A0P7BRW3_9BACT</name>
<evidence type="ECO:0000313" key="8">
    <source>
        <dbReference type="Proteomes" id="UP000050454"/>
    </source>
</evidence>
<dbReference type="SMART" id="SM00387">
    <property type="entry name" value="HATPase_c"/>
    <property type="match status" value="1"/>
</dbReference>
<dbReference type="PRINTS" id="PR00344">
    <property type="entry name" value="BCTRLSENSOR"/>
</dbReference>
<keyword evidence="5" id="KW-0472">Membrane</keyword>
<dbReference type="PROSITE" id="PS50109">
    <property type="entry name" value="HIS_KIN"/>
    <property type="match status" value="1"/>
</dbReference>
<dbReference type="SUPFAM" id="SSF55874">
    <property type="entry name" value="ATPase domain of HSP90 chaperone/DNA topoisomerase II/histidine kinase"/>
    <property type="match status" value="1"/>
</dbReference>
<organism evidence="7 8">
    <name type="scientific">Jiulongibacter sediminis</name>
    <dbReference type="NCBI Taxonomy" id="1605367"/>
    <lineage>
        <taxon>Bacteria</taxon>
        <taxon>Pseudomonadati</taxon>
        <taxon>Bacteroidota</taxon>
        <taxon>Cytophagia</taxon>
        <taxon>Cytophagales</taxon>
        <taxon>Leadbetterellaceae</taxon>
        <taxon>Jiulongibacter</taxon>
    </lineage>
</organism>
<dbReference type="Gene3D" id="1.10.287.130">
    <property type="match status" value="1"/>
</dbReference>
<dbReference type="InterPro" id="IPR003594">
    <property type="entry name" value="HATPase_dom"/>
</dbReference>
<keyword evidence="4" id="KW-0175">Coiled coil</keyword>
<evidence type="ECO:0000256" key="3">
    <source>
        <dbReference type="ARBA" id="ARBA00022553"/>
    </source>
</evidence>
<feature type="coiled-coil region" evidence="4">
    <location>
        <begin position="126"/>
        <end position="188"/>
    </location>
</feature>
<evidence type="ECO:0000256" key="1">
    <source>
        <dbReference type="ARBA" id="ARBA00000085"/>
    </source>
</evidence>
<dbReference type="PANTHER" id="PTHR43065">
    <property type="entry name" value="SENSOR HISTIDINE KINASE"/>
    <property type="match status" value="1"/>
</dbReference>
<evidence type="ECO:0000256" key="4">
    <source>
        <dbReference type="SAM" id="Coils"/>
    </source>
</evidence>
<feature type="transmembrane region" description="Helical" evidence="5">
    <location>
        <begin position="110"/>
        <end position="126"/>
    </location>
</feature>
<feature type="transmembrane region" description="Helical" evidence="5">
    <location>
        <begin position="47"/>
        <end position="65"/>
    </location>
</feature>
<dbReference type="STRING" id="1605367.AFM12_14160"/>
<dbReference type="GO" id="GO:0000155">
    <property type="term" value="F:phosphorelay sensor kinase activity"/>
    <property type="evidence" value="ECO:0007669"/>
    <property type="project" value="InterPro"/>
</dbReference>
<evidence type="ECO:0000313" key="7">
    <source>
        <dbReference type="EMBL" id="KPM47713.1"/>
    </source>
</evidence>
<comment type="catalytic activity">
    <reaction evidence="1">
        <text>ATP + protein L-histidine = ADP + protein N-phospho-L-histidine.</text>
        <dbReference type="EC" id="2.7.13.3"/>
    </reaction>
</comment>
<keyword evidence="3" id="KW-0597">Phosphoprotein</keyword>
<keyword evidence="5" id="KW-1133">Transmembrane helix</keyword>
<feature type="transmembrane region" description="Helical" evidence="5">
    <location>
        <begin position="20"/>
        <end position="41"/>
    </location>
</feature>
<dbReference type="InterPro" id="IPR005467">
    <property type="entry name" value="His_kinase_dom"/>
</dbReference>
<protein>
    <recommendedName>
        <fullName evidence="2">histidine kinase</fullName>
        <ecNumber evidence="2">2.7.13.3</ecNumber>
    </recommendedName>
</protein>
<gene>
    <name evidence="7" type="ORF">AFM12_14160</name>
</gene>
<keyword evidence="5" id="KW-0812">Transmembrane</keyword>